<reference evidence="1" key="2">
    <citation type="journal article" date="2015" name="Fish Shellfish Immunol.">
        <title>Early steps in the European eel (Anguilla anguilla)-Vibrio vulnificus interaction in the gills: Role of the RtxA13 toxin.</title>
        <authorList>
            <person name="Callol A."/>
            <person name="Pajuelo D."/>
            <person name="Ebbesson L."/>
            <person name="Teles M."/>
            <person name="MacKenzie S."/>
            <person name="Amaro C."/>
        </authorList>
    </citation>
    <scope>NUCLEOTIDE SEQUENCE</scope>
</reference>
<accession>A0A0E9X1C0</accession>
<evidence type="ECO:0000313" key="1">
    <source>
        <dbReference type="EMBL" id="JAH96369.1"/>
    </source>
</evidence>
<dbReference type="AlphaFoldDB" id="A0A0E9X1C0"/>
<proteinExistence type="predicted"/>
<organism evidence="1">
    <name type="scientific">Anguilla anguilla</name>
    <name type="common">European freshwater eel</name>
    <name type="synonym">Muraena anguilla</name>
    <dbReference type="NCBI Taxonomy" id="7936"/>
    <lineage>
        <taxon>Eukaryota</taxon>
        <taxon>Metazoa</taxon>
        <taxon>Chordata</taxon>
        <taxon>Craniata</taxon>
        <taxon>Vertebrata</taxon>
        <taxon>Euteleostomi</taxon>
        <taxon>Actinopterygii</taxon>
        <taxon>Neopterygii</taxon>
        <taxon>Teleostei</taxon>
        <taxon>Anguilliformes</taxon>
        <taxon>Anguillidae</taxon>
        <taxon>Anguilla</taxon>
    </lineage>
</organism>
<protein>
    <submittedName>
        <fullName evidence="1">Uncharacterized protein</fullName>
    </submittedName>
</protein>
<dbReference type="EMBL" id="GBXM01012208">
    <property type="protein sequence ID" value="JAH96369.1"/>
    <property type="molecule type" value="Transcribed_RNA"/>
</dbReference>
<name>A0A0E9X1C0_ANGAN</name>
<sequence>MQIASFREWYSGENTFMHQKKEQRYAKYLLAISQNKLEEQTGISLMLACKIRVVN</sequence>
<reference evidence="1" key="1">
    <citation type="submission" date="2014-11" db="EMBL/GenBank/DDBJ databases">
        <authorList>
            <person name="Amaro Gonzalez C."/>
        </authorList>
    </citation>
    <scope>NUCLEOTIDE SEQUENCE</scope>
</reference>